<accession>A0A1H3QCQ4</accession>
<name>A0A1H3QCQ4_9MICO</name>
<evidence type="ECO:0000313" key="2">
    <source>
        <dbReference type="Proteomes" id="UP000198891"/>
    </source>
</evidence>
<dbReference type="Proteomes" id="UP000198891">
    <property type="component" value="Unassembled WGS sequence"/>
</dbReference>
<dbReference type="AlphaFoldDB" id="A0A1H3QCQ4"/>
<keyword evidence="2" id="KW-1185">Reference proteome</keyword>
<organism evidence="1 2">
    <name type="scientific">Herbiconiux ginsengi</name>
    <dbReference type="NCBI Taxonomy" id="381665"/>
    <lineage>
        <taxon>Bacteria</taxon>
        <taxon>Bacillati</taxon>
        <taxon>Actinomycetota</taxon>
        <taxon>Actinomycetes</taxon>
        <taxon>Micrococcales</taxon>
        <taxon>Microbacteriaceae</taxon>
        <taxon>Herbiconiux</taxon>
    </lineage>
</organism>
<evidence type="ECO:0000313" key="1">
    <source>
        <dbReference type="EMBL" id="SDZ11334.1"/>
    </source>
</evidence>
<protein>
    <submittedName>
        <fullName evidence="1">Uncharacterized protein</fullName>
    </submittedName>
</protein>
<reference evidence="1 2" key="1">
    <citation type="submission" date="2016-10" db="EMBL/GenBank/DDBJ databases">
        <authorList>
            <person name="de Groot N.N."/>
        </authorList>
    </citation>
    <scope>NUCLEOTIDE SEQUENCE [LARGE SCALE GENOMIC DNA]</scope>
    <source>
        <strain evidence="1 2">CGMCC 4.3491</strain>
    </source>
</reference>
<dbReference type="EMBL" id="FNPZ01000002">
    <property type="protein sequence ID" value="SDZ11334.1"/>
    <property type="molecule type" value="Genomic_DNA"/>
</dbReference>
<sequence>MIVFTIALGSLALWGVVSAARGLTRDGYHQVPTRSR</sequence>
<gene>
    <name evidence="1" type="ORF">SAMN05216554_2459</name>
</gene>
<proteinExistence type="predicted"/>
<dbReference type="STRING" id="381665.SAMN05216554_2459"/>